<dbReference type="EC" id="3.4.22.70" evidence="4"/>
<feature type="region of interest" description="Disordered" evidence="3">
    <location>
        <begin position="19"/>
        <end position="82"/>
    </location>
</feature>
<dbReference type="AlphaFoldDB" id="A0A7X5VJK7"/>
<keyword evidence="5" id="KW-1185">Reference proteome</keyword>
<dbReference type="GO" id="GO:0016787">
    <property type="term" value="F:hydrolase activity"/>
    <property type="evidence" value="ECO:0007669"/>
    <property type="project" value="UniProtKB-KW"/>
</dbReference>
<accession>A0A7X5VJK7</accession>
<dbReference type="Proteomes" id="UP000555407">
    <property type="component" value="Unassembled WGS sequence"/>
</dbReference>
<feature type="active site" description="Proton donor/acceptor" evidence="2">
    <location>
        <position position="135"/>
    </location>
</feature>
<dbReference type="InterPro" id="IPR023365">
    <property type="entry name" value="Sortase_dom-sf"/>
</dbReference>
<dbReference type="CDD" id="cd05830">
    <property type="entry name" value="Sortase_E"/>
    <property type="match status" value="1"/>
</dbReference>
<comment type="caution">
    <text evidence="4">The sequence shown here is derived from an EMBL/GenBank/DDBJ whole genome shotgun (WGS) entry which is preliminary data.</text>
</comment>
<evidence type="ECO:0000256" key="3">
    <source>
        <dbReference type="SAM" id="MobiDB-lite"/>
    </source>
</evidence>
<organism evidence="4 5">
    <name type="scientific">Kribbella shirazensis</name>
    <dbReference type="NCBI Taxonomy" id="1105143"/>
    <lineage>
        <taxon>Bacteria</taxon>
        <taxon>Bacillati</taxon>
        <taxon>Actinomycetota</taxon>
        <taxon>Actinomycetes</taxon>
        <taxon>Propionibacteriales</taxon>
        <taxon>Kribbellaceae</taxon>
        <taxon>Kribbella</taxon>
    </lineage>
</organism>
<evidence type="ECO:0000256" key="2">
    <source>
        <dbReference type="PIRSR" id="PIRSR605754-1"/>
    </source>
</evidence>
<dbReference type="Pfam" id="PF04203">
    <property type="entry name" value="Sortase"/>
    <property type="match status" value="1"/>
</dbReference>
<proteinExistence type="predicted"/>
<dbReference type="InterPro" id="IPR005754">
    <property type="entry name" value="Sortase"/>
</dbReference>
<dbReference type="Gene3D" id="2.40.260.10">
    <property type="entry name" value="Sortase"/>
    <property type="match status" value="1"/>
</dbReference>
<dbReference type="RefSeq" id="WP_337759823.1">
    <property type="nucleotide sequence ID" value="NZ_JAASRO010000001.1"/>
</dbReference>
<feature type="compositionally biased region" description="Basic and acidic residues" evidence="3">
    <location>
        <begin position="98"/>
        <end position="108"/>
    </location>
</feature>
<evidence type="ECO:0000256" key="1">
    <source>
        <dbReference type="ARBA" id="ARBA00022801"/>
    </source>
</evidence>
<feature type="compositionally biased region" description="Low complexity" evidence="3">
    <location>
        <begin position="25"/>
        <end position="62"/>
    </location>
</feature>
<gene>
    <name evidence="4" type="ORF">BJY22_008187</name>
</gene>
<reference evidence="4 5" key="1">
    <citation type="submission" date="2020-03" db="EMBL/GenBank/DDBJ databases">
        <title>Sequencing the genomes of 1000 actinobacteria strains.</title>
        <authorList>
            <person name="Klenk H.-P."/>
        </authorList>
    </citation>
    <scope>NUCLEOTIDE SEQUENCE [LARGE SCALE GENOMIC DNA]</scope>
    <source>
        <strain evidence="4 5">DSM 45490</strain>
    </source>
</reference>
<feature type="active site" description="Acyl-thioester intermediate" evidence="2">
    <location>
        <position position="207"/>
    </location>
</feature>
<evidence type="ECO:0000313" key="4">
    <source>
        <dbReference type="EMBL" id="NIK62470.1"/>
    </source>
</evidence>
<dbReference type="PROSITE" id="PS51257">
    <property type="entry name" value="PROKAR_LIPOPROTEIN"/>
    <property type="match status" value="1"/>
</dbReference>
<evidence type="ECO:0000313" key="5">
    <source>
        <dbReference type="Proteomes" id="UP000555407"/>
    </source>
</evidence>
<keyword evidence="1 4" id="KW-0378">Hydrolase</keyword>
<sequence length="240" mass="25098">MRLVGAFVVLAALVGCSDTSLTGESVSPRVPSTTQPTSPTTSPPTSSQAPSPAPTSPATTRPPSTPPKPKPPATGPASMSIPAIGVRGLRVVAYTGTADDRPGTRIQDRGVAASPRGRAGGVGPGEIGNFIITGHRVSHGRPLERVPELRTGDHILITVGRTVYDYRVTRTMTISFRKPAEKAQQNAAVPGRPGVTPTRAMITISTCATPEDHAAGNYWHDELGNPEHRINKIGTLVATR</sequence>
<protein>
    <submittedName>
        <fullName evidence="4">Sortase A</fullName>
        <ecNumber evidence="4">3.4.22.70</ecNumber>
    </submittedName>
</protein>
<dbReference type="InterPro" id="IPR042003">
    <property type="entry name" value="Sortase_E"/>
</dbReference>
<dbReference type="SUPFAM" id="SSF63817">
    <property type="entry name" value="Sortase"/>
    <property type="match status" value="1"/>
</dbReference>
<feature type="compositionally biased region" description="Pro residues" evidence="3">
    <location>
        <begin position="63"/>
        <end position="74"/>
    </location>
</feature>
<feature type="region of interest" description="Disordered" evidence="3">
    <location>
        <begin position="95"/>
        <end position="125"/>
    </location>
</feature>
<name>A0A7X5VJK7_9ACTN</name>
<dbReference type="EMBL" id="JAASRO010000001">
    <property type="protein sequence ID" value="NIK62470.1"/>
    <property type="molecule type" value="Genomic_DNA"/>
</dbReference>